<name>A6WH58_KINRD</name>
<dbReference type="KEGG" id="kra:Krad_4689"/>
<evidence type="ECO:0000256" key="1">
    <source>
        <dbReference type="SAM" id="MobiDB-lite"/>
    </source>
</evidence>
<keyword evidence="2" id="KW-0614">Plasmid</keyword>
<dbReference type="AlphaFoldDB" id="A6WH58"/>
<dbReference type="Proteomes" id="UP000001116">
    <property type="component" value="Plasmid pKRAD01"/>
</dbReference>
<feature type="compositionally biased region" description="Basic and acidic residues" evidence="1">
    <location>
        <begin position="27"/>
        <end position="36"/>
    </location>
</feature>
<accession>A6WH58</accession>
<evidence type="ECO:0000313" key="3">
    <source>
        <dbReference type="Proteomes" id="UP000001116"/>
    </source>
</evidence>
<dbReference type="EMBL" id="CP000751">
    <property type="protein sequence ID" value="ABS06147.1"/>
    <property type="molecule type" value="Genomic_DNA"/>
</dbReference>
<geneLocation type="plasmid" evidence="2 3">
    <name>pKRAD01</name>
</geneLocation>
<feature type="region of interest" description="Disordered" evidence="1">
    <location>
        <begin position="21"/>
        <end position="51"/>
    </location>
</feature>
<protein>
    <submittedName>
        <fullName evidence="2">Uncharacterized protein</fullName>
    </submittedName>
</protein>
<sequence>MKYRVVVERSEVIVFEVEADSEDEADDQHLAGEEISSRTTSYNVTAIEPAT</sequence>
<reference evidence="3" key="1">
    <citation type="journal article" date="2008" name="PLoS ONE">
        <title>Survival in nuclear waste, extreme resistance, and potential applications gleaned from the genome sequence of Kineococcus radiotolerans SRS30216.</title>
        <authorList>
            <person name="Bagwell C.E."/>
            <person name="Bhat S."/>
            <person name="Hawkins G.M."/>
            <person name="Smith B.W."/>
            <person name="Biswas T."/>
            <person name="Hoover T.R."/>
            <person name="Saunders E."/>
            <person name="Han C.S."/>
            <person name="Tsodikov O.V."/>
            <person name="Shimkets L.J."/>
        </authorList>
    </citation>
    <scope>NUCLEOTIDE SEQUENCE [LARGE SCALE GENOMIC DNA]</scope>
    <source>
        <strain evidence="3">ATCC BAA-149 / DSM 14245 / SRS30216</strain>
    </source>
</reference>
<keyword evidence="3" id="KW-1185">Reference proteome</keyword>
<organism evidence="2 3">
    <name type="scientific">Kineococcus radiotolerans (strain ATCC BAA-149 / DSM 14245 / SRS30216)</name>
    <dbReference type="NCBI Taxonomy" id="266940"/>
    <lineage>
        <taxon>Bacteria</taxon>
        <taxon>Bacillati</taxon>
        <taxon>Actinomycetota</taxon>
        <taxon>Actinomycetes</taxon>
        <taxon>Kineosporiales</taxon>
        <taxon>Kineosporiaceae</taxon>
        <taxon>Kineococcus</taxon>
    </lineage>
</organism>
<gene>
    <name evidence="2" type="ordered locus">Krad_4689</name>
</gene>
<evidence type="ECO:0000313" key="2">
    <source>
        <dbReference type="EMBL" id="ABS06147.1"/>
    </source>
</evidence>
<dbReference type="RefSeq" id="WP_012001875.1">
    <property type="nucleotide sequence ID" value="NC_009806.1"/>
</dbReference>
<dbReference type="HOGENOM" id="CLU_3099803_0_0_11"/>
<proteinExistence type="predicted"/>